<evidence type="ECO:0000313" key="3">
    <source>
        <dbReference type="Proteomes" id="UP000005215"/>
    </source>
</evidence>
<protein>
    <recommendedName>
        <fullName evidence="4">Apolipoprotein B receptor</fullName>
    </recommendedName>
</protein>
<proteinExistence type="predicted"/>
<sequence>GETEARKTKDSEVEASGPSEADLTSRGGWRLEEAALGLQNQEDAQTSSLAPEIVALLPGPLLDVSAPRSRALLSRSSSQRRSRPSFRRVQASEEPEDPPSPQPEEGLSAPEQRPLQLEEAPEPSPPRPEGTPVPARRKTLGLGFGLAHPGMMQELQARLGRPKPQ</sequence>
<feature type="compositionally biased region" description="Low complexity" evidence="1">
    <location>
        <begin position="64"/>
        <end position="77"/>
    </location>
</feature>
<gene>
    <name evidence="2" type="primary">Apobr</name>
</gene>
<feature type="region of interest" description="Disordered" evidence="1">
    <location>
        <begin position="60"/>
        <end position="165"/>
    </location>
</feature>
<evidence type="ECO:0000256" key="1">
    <source>
        <dbReference type="SAM" id="MobiDB-lite"/>
    </source>
</evidence>
<dbReference type="Proteomes" id="UP000005215">
    <property type="component" value="Unassembled WGS sequence"/>
</dbReference>
<dbReference type="GO" id="GO:0030229">
    <property type="term" value="F:very-low-density lipoprotein particle receptor activity"/>
    <property type="evidence" value="ECO:0007669"/>
    <property type="project" value="TreeGrafter"/>
</dbReference>
<dbReference type="EMBL" id="AGTP01031104">
    <property type="status" value="NOT_ANNOTATED_CDS"/>
    <property type="molecule type" value="Genomic_DNA"/>
</dbReference>
<dbReference type="GO" id="GO:0016020">
    <property type="term" value="C:membrane"/>
    <property type="evidence" value="ECO:0007669"/>
    <property type="project" value="TreeGrafter"/>
</dbReference>
<reference evidence="3" key="1">
    <citation type="submission" date="2011-11" db="EMBL/GenBank/DDBJ databases">
        <title>The Draft Genome of Spermophilus tridecemlineatus.</title>
        <authorList>
            <consortium name="The Broad Institute Genome Assembly &amp; Analysis Group"/>
            <consortium name="Computational R&amp;D Group"/>
            <consortium name="and Sequencing Platform"/>
            <person name="Di Palma F."/>
            <person name="Alfoldi J."/>
            <person name="Johnson J."/>
            <person name="Berlin A."/>
            <person name="Gnerre S."/>
            <person name="Jaffe D."/>
            <person name="MacCallum I."/>
            <person name="Young S."/>
            <person name="Walker B.J."/>
            <person name="Lindblad-Toh K."/>
        </authorList>
    </citation>
    <scope>NUCLEOTIDE SEQUENCE [LARGE SCALE GENOMIC DNA]</scope>
</reference>
<dbReference type="GO" id="GO:0006869">
    <property type="term" value="P:lipid transport"/>
    <property type="evidence" value="ECO:0007669"/>
    <property type="project" value="InterPro"/>
</dbReference>
<feature type="region of interest" description="Disordered" evidence="1">
    <location>
        <begin position="1"/>
        <end position="28"/>
    </location>
</feature>
<feature type="compositionally biased region" description="Basic and acidic residues" evidence="1">
    <location>
        <begin position="1"/>
        <end position="12"/>
    </location>
</feature>
<evidence type="ECO:0000313" key="2">
    <source>
        <dbReference type="Ensembl" id="ENSSTOP00000028083.1"/>
    </source>
</evidence>
<evidence type="ECO:0008006" key="4">
    <source>
        <dbReference type="Google" id="ProtNLM"/>
    </source>
</evidence>
<dbReference type="PANTHER" id="PTHR15964">
    <property type="entry name" value="APOLIPOPROTEIN B48 RECEPTOR"/>
    <property type="match status" value="1"/>
</dbReference>
<accession>A0A287D3F1</accession>
<dbReference type="PANTHER" id="PTHR15964:SF0">
    <property type="entry name" value="APOLIPOPROTEIN B RECEPTOR"/>
    <property type="match status" value="1"/>
</dbReference>
<organism evidence="2 3">
    <name type="scientific">Ictidomys tridecemlineatus</name>
    <name type="common">Thirteen-lined ground squirrel</name>
    <name type="synonym">Spermophilus tridecemlineatus</name>
    <dbReference type="NCBI Taxonomy" id="43179"/>
    <lineage>
        <taxon>Eukaryota</taxon>
        <taxon>Metazoa</taxon>
        <taxon>Chordata</taxon>
        <taxon>Craniata</taxon>
        <taxon>Vertebrata</taxon>
        <taxon>Euteleostomi</taxon>
        <taxon>Mammalia</taxon>
        <taxon>Eutheria</taxon>
        <taxon>Euarchontoglires</taxon>
        <taxon>Glires</taxon>
        <taxon>Rodentia</taxon>
        <taxon>Sciuromorpha</taxon>
        <taxon>Sciuridae</taxon>
        <taxon>Xerinae</taxon>
        <taxon>Marmotini</taxon>
        <taxon>Ictidomys</taxon>
    </lineage>
</organism>
<dbReference type="Ensembl" id="ENSSTOT00000030786.1">
    <property type="protein sequence ID" value="ENSSTOP00000028083.1"/>
    <property type="gene ID" value="ENSSTOG00000029252.2"/>
</dbReference>
<keyword evidence="3" id="KW-1185">Reference proteome</keyword>
<feature type="compositionally biased region" description="Pro residues" evidence="1">
    <location>
        <begin position="122"/>
        <end position="131"/>
    </location>
</feature>
<dbReference type="GO" id="GO:0006641">
    <property type="term" value="P:triglyceride metabolic process"/>
    <property type="evidence" value="ECO:0007669"/>
    <property type="project" value="TreeGrafter"/>
</dbReference>
<reference evidence="2" key="3">
    <citation type="submission" date="2025-09" db="UniProtKB">
        <authorList>
            <consortium name="Ensembl"/>
        </authorList>
    </citation>
    <scope>IDENTIFICATION</scope>
</reference>
<dbReference type="GeneTree" id="ENSGT00530000065031"/>
<name>A0A287D3F1_ICTTR</name>
<reference evidence="2" key="2">
    <citation type="submission" date="2025-08" db="UniProtKB">
        <authorList>
            <consortium name="Ensembl"/>
        </authorList>
    </citation>
    <scope>IDENTIFICATION</scope>
</reference>
<dbReference type="InterPro" id="IPR026158">
    <property type="entry name" value="ApolipoprotB_rcpt"/>
</dbReference>
<dbReference type="AlphaFoldDB" id="A0A287D3F1"/>